<dbReference type="InterPro" id="IPR025736">
    <property type="entry name" value="PucR_C-HTH_dom"/>
</dbReference>
<evidence type="ECO:0000313" key="3">
    <source>
        <dbReference type="Proteomes" id="UP000300879"/>
    </source>
</evidence>
<evidence type="ECO:0000259" key="1">
    <source>
        <dbReference type="Pfam" id="PF13556"/>
    </source>
</evidence>
<dbReference type="InterPro" id="IPR009057">
    <property type="entry name" value="Homeodomain-like_sf"/>
</dbReference>
<accession>A0A4P8XFK0</accession>
<protein>
    <submittedName>
        <fullName evidence="2">Transcriptional regulator, CdaR</fullName>
    </submittedName>
</protein>
<dbReference type="RefSeq" id="WP_233281087.1">
    <property type="nucleotide sequence ID" value="NZ_CP040396.1"/>
</dbReference>
<dbReference type="PANTHER" id="PTHR33744:SF15">
    <property type="entry name" value="CARBOHYDRATE DIACID REGULATOR"/>
    <property type="match status" value="1"/>
</dbReference>
<keyword evidence="3" id="KW-1185">Reference proteome</keyword>
<dbReference type="Pfam" id="PF13556">
    <property type="entry name" value="HTH_30"/>
    <property type="match status" value="1"/>
</dbReference>
<dbReference type="SUPFAM" id="SSF46689">
    <property type="entry name" value="Homeodomain-like"/>
    <property type="match status" value="1"/>
</dbReference>
<dbReference type="EMBL" id="CP040396">
    <property type="protein sequence ID" value="QCT00863.1"/>
    <property type="molecule type" value="Genomic_DNA"/>
</dbReference>
<name>A0A4P8XFK0_9BACL</name>
<evidence type="ECO:0000313" key="2">
    <source>
        <dbReference type="EMBL" id="QCT00863.1"/>
    </source>
</evidence>
<feature type="domain" description="PucR C-terminal helix-turn-helix" evidence="1">
    <location>
        <begin position="324"/>
        <end position="380"/>
    </location>
</feature>
<dbReference type="AlphaFoldDB" id="A0A4P8XFK0"/>
<dbReference type="KEGG" id="palo:E6C60_0137"/>
<dbReference type="PANTHER" id="PTHR33744">
    <property type="entry name" value="CARBOHYDRATE DIACID REGULATOR"/>
    <property type="match status" value="1"/>
</dbReference>
<dbReference type="InterPro" id="IPR051448">
    <property type="entry name" value="CdaR-like_regulators"/>
</dbReference>
<gene>
    <name evidence="2" type="ORF">E6C60_0137</name>
</gene>
<dbReference type="Gene3D" id="1.10.10.2840">
    <property type="entry name" value="PucR C-terminal helix-turn-helix domain"/>
    <property type="match status" value="1"/>
</dbReference>
<organism evidence="2 3">
    <name type="scientific">Paenibacillus algicola</name>
    <dbReference type="NCBI Taxonomy" id="2565926"/>
    <lineage>
        <taxon>Bacteria</taxon>
        <taxon>Bacillati</taxon>
        <taxon>Bacillota</taxon>
        <taxon>Bacilli</taxon>
        <taxon>Bacillales</taxon>
        <taxon>Paenibacillaceae</taxon>
        <taxon>Paenibacillus</taxon>
    </lineage>
</organism>
<dbReference type="Proteomes" id="UP000300879">
    <property type="component" value="Chromosome"/>
</dbReference>
<sequence>MIKNDKVVGVIMAEIKQIVQLLKQALNISVTSRLISDEEVSKSEKVDRNGSPYFYHKAEDQIWIPLEHEQTNQVLAFHAEDVTDSEIVLIQLWLHSLRSKENNMNPKTGSKQEDERQLRQLGQWVVQSLEADQLNADLPENFGLDGVLTKDMIPFLIINESDHAIDIQYKVLSRLLRSYFNGEVALIPLHEAEWLILAKQELLQSIKDDMDDLLDEKGQERGHEDALYSFCVGLHELISTEWVGDFYVSSIPEADALHGLPDAVNLLKQTMHLGRIFQVKEHIHLSGSLHLERLLFHIPQEQRALYLQQYAEGCTELFHDPETLSTLESFFDLDCNVSETAKHLYIHRNTLLYRLDKIKQETGLDVRSFNDAVLVKLTLLLYKLTKRA</sequence>
<proteinExistence type="predicted"/>
<dbReference type="InterPro" id="IPR042070">
    <property type="entry name" value="PucR_C-HTH_sf"/>
</dbReference>
<reference evidence="2 3" key="1">
    <citation type="submission" date="2019-05" db="EMBL/GenBank/DDBJ databases">
        <authorList>
            <person name="Chen C."/>
        </authorList>
    </citation>
    <scope>NUCLEOTIDE SEQUENCE [LARGE SCALE GENOMIC DNA]</scope>
    <source>
        <strain evidence="2 3">HB172198</strain>
    </source>
</reference>